<organism evidence="1 2">
    <name type="scientific">Athelia psychrophila</name>
    <dbReference type="NCBI Taxonomy" id="1759441"/>
    <lineage>
        <taxon>Eukaryota</taxon>
        <taxon>Fungi</taxon>
        <taxon>Dikarya</taxon>
        <taxon>Basidiomycota</taxon>
        <taxon>Agaricomycotina</taxon>
        <taxon>Agaricomycetes</taxon>
        <taxon>Agaricomycetidae</taxon>
        <taxon>Atheliales</taxon>
        <taxon>Atheliaceae</taxon>
        <taxon>Athelia</taxon>
    </lineage>
</organism>
<evidence type="ECO:0000313" key="2">
    <source>
        <dbReference type="Proteomes" id="UP000076532"/>
    </source>
</evidence>
<accession>A0A166JQU1</accession>
<dbReference type="AlphaFoldDB" id="A0A166JQU1"/>
<reference evidence="1 2" key="1">
    <citation type="journal article" date="2016" name="Mol. Biol. Evol.">
        <title>Comparative Genomics of Early-Diverging Mushroom-Forming Fungi Provides Insights into the Origins of Lignocellulose Decay Capabilities.</title>
        <authorList>
            <person name="Nagy L.G."/>
            <person name="Riley R."/>
            <person name="Tritt A."/>
            <person name="Adam C."/>
            <person name="Daum C."/>
            <person name="Floudas D."/>
            <person name="Sun H."/>
            <person name="Yadav J.S."/>
            <person name="Pangilinan J."/>
            <person name="Larsson K.H."/>
            <person name="Matsuura K."/>
            <person name="Barry K."/>
            <person name="Labutti K."/>
            <person name="Kuo R."/>
            <person name="Ohm R.A."/>
            <person name="Bhattacharya S.S."/>
            <person name="Shirouzu T."/>
            <person name="Yoshinaga Y."/>
            <person name="Martin F.M."/>
            <person name="Grigoriev I.V."/>
            <person name="Hibbett D.S."/>
        </authorList>
    </citation>
    <scope>NUCLEOTIDE SEQUENCE [LARGE SCALE GENOMIC DNA]</scope>
    <source>
        <strain evidence="1 2">CBS 109695</strain>
    </source>
</reference>
<dbReference type="Proteomes" id="UP000076532">
    <property type="component" value="Unassembled WGS sequence"/>
</dbReference>
<dbReference type="EMBL" id="KV417550">
    <property type="protein sequence ID" value="KZP21115.1"/>
    <property type="molecule type" value="Genomic_DNA"/>
</dbReference>
<evidence type="ECO:0000313" key="1">
    <source>
        <dbReference type="EMBL" id="KZP21115.1"/>
    </source>
</evidence>
<keyword evidence="2" id="KW-1185">Reference proteome</keyword>
<sequence length="168" mass="18616">MPHHSNTIQRIRFVGGEWLDWKPEAASGKRSWAFYQAIDLEGIHTGANIAIMRCHPLHQDSLDSSLTSSIRSKATLLEGRVLGIKRVREGLITYVITDDIAGGLTTLRIPASATTVNPDGGLHTGAKMLRKHRGPALRFPTWIDAHDLQAPMARRRQRAVSRTLAPEI</sequence>
<protein>
    <submittedName>
        <fullName evidence="1">Uncharacterized protein</fullName>
    </submittedName>
</protein>
<gene>
    <name evidence="1" type="ORF">FIBSPDRAFT_1021421</name>
</gene>
<name>A0A166JQU1_9AGAM</name>
<proteinExistence type="predicted"/>